<dbReference type="Gene3D" id="3.90.25.10">
    <property type="entry name" value="UDP-galactose 4-epimerase, domain 1"/>
    <property type="match status" value="1"/>
</dbReference>
<dbReference type="AlphaFoldDB" id="A0A6J6MTU7"/>
<dbReference type="EMBL" id="CAEZUJ010000003">
    <property type="protein sequence ID" value="CAB4590481.1"/>
    <property type="molecule type" value="Genomic_DNA"/>
</dbReference>
<evidence type="ECO:0000313" key="6">
    <source>
        <dbReference type="EMBL" id="CAB4855113.1"/>
    </source>
</evidence>
<comment type="similarity">
    <text evidence="1">Belongs to the NAD(P)-dependent epimerase/dehydratase family.</text>
</comment>
<evidence type="ECO:0000313" key="5">
    <source>
        <dbReference type="EMBL" id="CAB4772613.1"/>
    </source>
</evidence>
<dbReference type="EMBL" id="CAEZXH010000005">
    <property type="protein sequence ID" value="CAB4675703.1"/>
    <property type="molecule type" value="Genomic_DNA"/>
</dbReference>
<accession>A0A6J6MTU7</accession>
<dbReference type="Pfam" id="PF01370">
    <property type="entry name" value="Epimerase"/>
    <property type="match status" value="1"/>
</dbReference>
<dbReference type="EMBL" id="CAEZZS010000013">
    <property type="protein sequence ID" value="CAB4772613.1"/>
    <property type="molecule type" value="Genomic_DNA"/>
</dbReference>
<proteinExistence type="inferred from homology"/>
<dbReference type="InterPro" id="IPR036291">
    <property type="entry name" value="NAD(P)-bd_dom_sf"/>
</dbReference>
<feature type="domain" description="NAD-dependent epimerase/dehydratase" evidence="2">
    <location>
        <begin position="16"/>
        <end position="258"/>
    </location>
</feature>
<dbReference type="Gene3D" id="3.40.50.720">
    <property type="entry name" value="NAD(P)-binding Rossmann-like Domain"/>
    <property type="match status" value="1"/>
</dbReference>
<name>A0A6J6MTU7_9ZZZZ</name>
<sequence length="359" mass="39625">MELNGVARLLNLPGPVLITGHTGFKGSWLTLLLQRLGVEVCGISLPPQENSLYLKLASGLSIENHFIDIRNSILINQTFQRLQPSAVIHLAAQPLVLESYKSPRDTFEVNALGTTNILDASFSYPSVEAVIVVTTDKVYRNNENGKAFHEDDPLEGKDPYSSSKVAAEAAVRAWQNISKVSSGPKVVSVRAGNVIGGGDWATGRLLPDLIRGFEANSPVDIRNSKSTRPWQHVLDPLTGYLLALEHLLNGSNFDALNFGPSSKSIPVAEVVTIATSAWPSQVKINFQESLEKNELEATKLELDSTNARQLLNWTPKWSQHESITATIKWWDRVLNKKMTALESCNLDLDFLLNNYNDIK</sequence>
<dbReference type="PANTHER" id="PTHR43000">
    <property type="entry name" value="DTDP-D-GLUCOSE 4,6-DEHYDRATASE-RELATED"/>
    <property type="match status" value="1"/>
</dbReference>
<organism evidence="4">
    <name type="scientific">freshwater metagenome</name>
    <dbReference type="NCBI Taxonomy" id="449393"/>
    <lineage>
        <taxon>unclassified sequences</taxon>
        <taxon>metagenomes</taxon>
        <taxon>ecological metagenomes</taxon>
    </lineage>
</organism>
<gene>
    <name evidence="3" type="ORF">UFOPK1811_00132</name>
    <name evidence="4" type="ORF">UFOPK2360_00157</name>
    <name evidence="5" type="ORF">UFOPK2922_00447</name>
    <name evidence="6" type="ORF">UFOPK3306_00022</name>
</gene>
<reference evidence="4" key="1">
    <citation type="submission" date="2020-05" db="EMBL/GenBank/DDBJ databases">
        <authorList>
            <person name="Chiriac C."/>
            <person name="Salcher M."/>
            <person name="Ghai R."/>
            <person name="Kavagutti S V."/>
        </authorList>
    </citation>
    <scope>NUCLEOTIDE SEQUENCE</scope>
</reference>
<evidence type="ECO:0000259" key="2">
    <source>
        <dbReference type="Pfam" id="PF01370"/>
    </source>
</evidence>
<evidence type="ECO:0000256" key="1">
    <source>
        <dbReference type="ARBA" id="ARBA00007637"/>
    </source>
</evidence>
<dbReference type="EMBL" id="CAFBLI010000001">
    <property type="protein sequence ID" value="CAB4855113.1"/>
    <property type="molecule type" value="Genomic_DNA"/>
</dbReference>
<dbReference type="InterPro" id="IPR013445">
    <property type="entry name" value="CDP_4_6_deHydtase"/>
</dbReference>
<dbReference type="InterPro" id="IPR001509">
    <property type="entry name" value="Epimerase_deHydtase"/>
</dbReference>
<evidence type="ECO:0000313" key="4">
    <source>
        <dbReference type="EMBL" id="CAB4675703.1"/>
    </source>
</evidence>
<dbReference type="NCBIfam" id="TIGR02622">
    <property type="entry name" value="CDP_4_6_dhtase"/>
    <property type="match status" value="1"/>
</dbReference>
<evidence type="ECO:0000313" key="3">
    <source>
        <dbReference type="EMBL" id="CAB4590481.1"/>
    </source>
</evidence>
<dbReference type="SUPFAM" id="SSF51735">
    <property type="entry name" value="NAD(P)-binding Rossmann-fold domains"/>
    <property type="match status" value="1"/>
</dbReference>
<protein>
    <submittedName>
        <fullName evidence="4">Unannotated protein</fullName>
    </submittedName>
</protein>